<accession>A0A016W6T0</accession>
<dbReference type="AlphaFoldDB" id="A0A016W6T0"/>
<dbReference type="OrthoDB" id="5871872at2759"/>
<reference evidence="2" key="1">
    <citation type="journal article" date="2015" name="Nat. Genet.">
        <title>The genome and transcriptome of the zoonotic hookworm Ancylostoma ceylanicum identify infection-specific gene families.</title>
        <authorList>
            <person name="Schwarz E.M."/>
            <person name="Hu Y."/>
            <person name="Antoshechkin I."/>
            <person name="Miller M.M."/>
            <person name="Sternberg P.W."/>
            <person name="Aroian R.V."/>
        </authorList>
    </citation>
    <scope>NUCLEOTIDE SEQUENCE</scope>
    <source>
        <strain evidence="2">HY135</strain>
    </source>
</reference>
<gene>
    <name evidence="1" type="primary">Acey_s1680.g3939</name>
    <name evidence="1" type="ORF">Y032_1680g3939</name>
</gene>
<organism evidence="1 2">
    <name type="scientific">Ancylostoma ceylanicum</name>
    <dbReference type="NCBI Taxonomy" id="53326"/>
    <lineage>
        <taxon>Eukaryota</taxon>
        <taxon>Metazoa</taxon>
        <taxon>Ecdysozoa</taxon>
        <taxon>Nematoda</taxon>
        <taxon>Chromadorea</taxon>
        <taxon>Rhabditida</taxon>
        <taxon>Rhabditina</taxon>
        <taxon>Rhabditomorpha</taxon>
        <taxon>Strongyloidea</taxon>
        <taxon>Ancylostomatidae</taxon>
        <taxon>Ancylostomatinae</taxon>
        <taxon>Ancylostoma</taxon>
    </lineage>
</organism>
<protein>
    <submittedName>
        <fullName evidence="1">Uncharacterized protein</fullName>
    </submittedName>
</protein>
<dbReference type="EMBL" id="JARK01001279">
    <property type="protein sequence ID" value="EYC34708.1"/>
    <property type="molecule type" value="Genomic_DNA"/>
</dbReference>
<dbReference type="Proteomes" id="UP000024635">
    <property type="component" value="Unassembled WGS sequence"/>
</dbReference>
<keyword evidence="2" id="KW-1185">Reference proteome</keyword>
<evidence type="ECO:0000313" key="1">
    <source>
        <dbReference type="EMBL" id="EYC34708.1"/>
    </source>
</evidence>
<sequence>MESLSDIIHDRMHNQRWFTARGLRSLADATSWSEESLCKVMAGVVFYLLITDSNWIVCNSIAVVVPMLLIYVYPDERPPAENMRVFWYARNLLQRIPDLFPSRAPTLTGFSPS</sequence>
<name>A0A016W6T0_9BILA</name>
<proteinExistence type="predicted"/>
<comment type="caution">
    <text evidence="1">The sequence shown here is derived from an EMBL/GenBank/DDBJ whole genome shotgun (WGS) entry which is preliminary data.</text>
</comment>
<evidence type="ECO:0000313" key="2">
    <source>
        <dbReference type="Proteomes" id="UP000024635"/>
    </source>
</evidence>